<evidence type="ECO:0000256" key="3">
    <source>
        <dbReference type="ARBA" id="ARBA00022490"/>
    </source>
</evidence>
<evidence type="ECO:0000259" key="7">
    <source>
        <dbReference type="SMART" id="SM00471"/>
    </source>
</evidence>
<dbReference type="PANTHER" id="PTHR40202:SF1">
    <property type="entry name" value="HD DOMAIN-CONTAINING PROTEIN"/>
    <property type="match status" value="1"/>
</dbReference>
<evidence type="ECO:0000256" key="1">
    <source>
        <dbReference type="ARBA" id="ARBA00001962"/>
    </source>
</evidence>
<dbReference type="Gene3D" id="1.10.3210.10">
    <property type="entry name" value="Hypothetical protein af1432"/>
    <property type="match status" value="1"/>
</dbReference>
<dbReference type="CDD" id="cd00077">
    <property type="entry name" value="HDc"/>
    <property type="match status" value="1"/>
</dbReference>
<feature type="domain" description="HD/PDEase" evidence="7">
    <location>
        <begin position="26"/>
        <end position="133"/>
    </location>
</feature>
<keyword evidence="9" id="KW-1185">Reference proteome</keyword>
<organism evidence="8 9">
    <name type="scientific">Mycolicibacterium obuense</name>
    <dbReference type="NCBI Taxonomy" id="1807"/>
    <lineage>
        <taxon>Bacteria</taxon>
        <taxon>Bacillati</taxon>
        <taxon>Actinomycetota</taxon>
        <taxon>Actinomycetes</taxon>
        <taxon>Mycobacteriales</taxon>
        <taxon>Mycobacteriaceae</taxon>
        <taxon>Mycolicibacterium</taxon>
    </lineage>
</organism>
<evidence type="ECO:0000256" key="2">
    <source>
        <dbReference type="ARBA" id="ARBA00004496"/>
    </source>
</evidence>
<keyword evidence="4" id="KW-0479">Metal-binding</keyword>
<comment type="caution">
    <text evidence="8">The sequence shown here is derived from an EMBL/GenBank/DDBJ whole genome shotgun (WGS) entry which is preliminary data.</text>
</comment>
<comment type="subcellular location">
    <subcellularLocation>
        <location evidence="2">Cytoplasm</location>
    </subcellularLocation>
</comment>
<evidence type="ECO:0000313" key="9">
    <source>
        <dbReference type="Proteomes" id="UP000034150"/>
    </source>
</evidence>
<dbReference type="PATRIC" id="fig|1807.13.peg.1072"/>
<accession>A0A0M2K4N8</accession>
<dbReference type="Pfam" id="PF05153">
    <property type="entry name" value="MIOX"/>
    <property type="match status" value="1"/>
</dbReference>
<reference evidence="8 9" key="1">
    <citation type="journal article" date="2015" name="Genome Announc.">
        <title>Draft Genome Sequence of Mycobacterium obuense Strain UC1, Isolated from Patient Sputum.</title>
        <authorList>
            <person name="Greninger A.L."/>
            <person name="Cunningham G."/>
            <person name="Hsu E.D."/>
            <person name="Yu J.M."/>
            <person name="Chiu C.Y."/>
            <person name="Miller S."/>
        </authorList>
    </citation>
    <scope>NUCLEOTIDE SEQUENCE [LARGE SCALE GENOMIC DNA]</scope>
    <source>
        <strain evidence="8 9">UC1</strain>
    </source>
</reference>
<dbReference type="PANTHER" id="PTHR40202">
    <property type="match status" value="1"/>
</dbReference>
<dbReference type="RefSeq" id="WP_046361234.1">
    <property type="nucleotide sequence ID" value="NZ_LAUZ02000007.1"/>
</dbReference>
<keyword evidence="3" id="KW-0963">Cytoplasm</keyword>
<dbReference type="InterPro" id="IPR007828">
    <property type="entry name" value="Inositol_oxygenase"/>
</dbReference>
<dbReference type="InterPro" id="IPR052567">
    <property type="entry name" value="OP_Dioxygenase"/>
</dbReference>
<dbReference type="GO" id="GO:0019310">
    <property type="term" value="P:inositol catabolic process"/>
    <property type="evidence" value="ECO:0007669"/>
    <property type="project" value="InterPro"/>
</dbReference>
<dbReference type="GO" id="GO:0005506">
    <property type="term" value="F:iron ion binding"/>
    <property type="evidence" value="ECO:0007669"/>
    <property type="project" value="InterPro"/>
</dbReference>
<gene>
    <name evidence="8" type="ORF">WN67_01290</name>
</gene>
<evidence type="ECO:0000313" key="8">
    <source>
        <dbReference type="EMBL" id="KKF03886.1"/>
    </source>
</evidence>
<dbReference type="GO" id="GO:0005737">
    <property type="term" value="C:cytoplasm"/>
    <property type="evidence" value="ECO:0007669"/>
    <property type="project" value="UniProtKB-SubCell"/>
</dbReference>
<evidence type="ECO:0000256" key="5">
    <source>
        <dbReference type="ARBA" id="ARBA00023002"/>
    </source>
</evidence>
<dbReference type="SUPFAM" id="SSF109604">
    <property type="entry name" value="HD-domain/PDEase-like"/>
    <property type="match status" value="1"/>
</dbReference>
<dbReference type="AlphaFoldDB" id="A0A0M2K4N8"/>
<keyword evidence="5" id="KW-0560">Oxidoreductase</keyword>
<dbReference type="Proteomes" id="UP000034150">
    <property type="component" value="Unassembled WGS sequence"/>
</dbReference>
<protein>
    <recommendedName>
        <fullName evidence="7">HD/PDEase domain-containing protein</fullName>
    </recommendedName>
</protein>
<keyword evidence="6" id="KW-0408">Iron</keyword>
<dbReference type="InterPro" id="IPR003607">
    <property type="entry name" value="HD/PDEase_dom"/>
</dbReference>
<name>A0A0M2K4N8_9MYCO</name>
<dbReference type="OrthoDB" id="581608at2"/>
<evidence type="ECO:0000256" key="6">
    <source>
        <dbReference type="ARBA" id="ARBA00023004"/>
    </source>
</evidence>
<proteinExistence type="predicted"/>
<dbReference type="GO" id="GO:0050113">
    <property type="term" value="F:inositol oxygenase activity"/>
    <property type="evidence" value="ECO:0007669"/>
    <property type="project" value="InterPro"/>
</dbReference>
<comment type="cofactor">
    <cofactor evidence="1">
        <name>Fe cation</name>
        <dbReference type="ChEBI" id="CHEBI:24875"/>
    </cofactor>
</comment>
<evidence type="ECO:0000256" key="4">
    <source>
        <dbReference type="ARBA" id="ARBA00022723"/>
    </source>
</evidence>
<dbReference type="SMART" id="SM00471">
    <property type="entry name" value="HDc"/>
    <property type="match status" value="1"/>
</dbReference>
<dbReference type="EMBL" id="LAUZ02000007">
    <property type="protein sequence ID" value="KKF03886.1"/>
    <property type="molecule type" value="Genomic_DNA"/>
</dbReference>
<sequence>MSSPHFSVSDTLGILRLAAESPYEDEAVNQLQHALQTAQQARDAGSDDVMVAAALLHDIGRAPAVLGYYGEGVHEYVGAKFCAEHISERAAYLVGQHVPAKRYLVATHPAYGDNLSAASIRSLTRQGGPMTPAEVAQFQAHEFHKDAAQLRCWDDGAKDRTAITDDLSSYEDLLYRVWSGSTSADPT</sequence>